<dbReference type="Proteomes" id="UP000663400">
    <property type="component" value="Chromosome"/>
</dbReference>
<keyword evidence="3" id="KW-1185">Reference proteome</keyword>
<gene>
    <name evidence="2" type="ORF">HIV01_012105</name>
</gene>
<evidence type="ECO:0000313" key="2">
    <source>
        <dbReference type="EMBL" id="QSX76801.1"/>
    </source>
</evidence>
<evidence type="ECO:0000259" key="1">
    <source>
        <dbReference type="Pfam" id="PF13590"/>
    </source>
</evidence>
<dbReference type="EMBL" id="CP071517">
    <property type="protein sequence ID" value="QSX76801.1"/>
    <property type="molecule type" value="Genomic_DNA"/>
</dbReference>
<dbReference type="InterPro" id="IPR025411">
    <property type="entry name" value="DUF4136"/>
</dbReference>
<accession>A0ABX7RH46</accession>
<organism evidence="2 3">
    <name type="scientific">Lysobacter arenosi</name>
    <dbReference type="NCBI Taxonomy" id="2795387"/>
    <lineage>
        <taxon>Bacteria</taxon>
        <taxon>Pseudomonadati</taxon>
        <taxon>Pseudomonadota</taxon>
        <taxon>Gammaproteobacteria</taxon>
        <taxon>Lysobacterales</taxon>
        <taxon>Lysobacteraceae</taxon>
        <taxon>Lysobacter</taxon>
    </lineage>
</organism>
<sequence>MGIAMVSGCATTPAVFTDYDPGVSFGQYRTYRWAQKPEGYSPLEQQRLVAAVDAKLRERGWTQSTEAQIDIVANVATETRYSLDSFYSGPAWGGWGWGGGWGGWGCCGGWGWGASYGSTTTRAYTYGTLVLDMFDAQSKRAIWRGIAQGTVPSDPQRQTTNMLASVDKMFATFPPGAPIAQAQ</sequence>
<protein>
    <submittedName>
        <fullName evidence="2">DUF4136 domain-containing protein</fullName>
    </submittedName>
</protein>
<dbReference type="Pfam" id="PF13590">
    <property type="entry name" value="DUF4136"/>
    <property type="match status" value="1"/>
</dbReference>
<feature type="domain" description="DUF4136" evidence="1">
    <location>
        <begin position="15"/>
        <end position="175"/>
    </location>
</feature>
<reference evidence="2 3" key="1">
    <citation type="submission" date="2021-02" db="EMBL/GenBank/DDBJ databases">
        <title>Lysobacter arenosi sp. nov., isolated from soil of gangwondo yeongwol, south Korea.</title>
        <authorList>
            <person name="Kim K.R."/>
            <person name="Kim K.H."/>
            <person name="Jeon C.O."/>
        </authorList>
    </citation>
    <scope>NUCLEOTIDE SEQUENCE [LARGE SCALE GENOMIC DNA]</scope>
    <source>
        <strain evidence="2 3">R7</strain>
    </source>
</reference>
<dbReference type="Gene3D" id="3.30.160.670">
    <property type="match status" value="1"/>
</dbReference>
<name>A0ABX7RH46_9GAMM</name>
<proteinExistence type="predicted"/>
<evidence type="ECO:0000313" key="3">
    <source>
        <dbReference type="Proteomes" id="UP000663400"/>
    </source>
</evidence>